<name>A0AAW0G203_9APHY</name>
<reference evidence="2 3" key="1">
    <citation type="submission" date="2022-09" db="EMBL/GenBank/DDBJ databases">
        <authorList>
            <person name="Palmer J.M."/>
        </authorList>
    </citation>
    <scope>NUCLEOTIDE SEQUENCE [LARGE SCALE GENOMIC DNA]</scope>
    <source>
        <strain evidence="2 3">DSM 7382</strain>
    </source>
</reference>
<dbReference type="Proteomes" id="UP001385951">
    <property type="component" value="Unassembled WGS sequence"/>
</dbReference>
<gene>
    <name evidence="2" type="ORF">QCA50_011231</name>
</gene>
<evidence type="ECO:0000313" key="3">
    <source>
        <dbReference type="Proteomes" id="UP001385951"/>
    </source>
</evidence>
<organism evidence="2 3">
    <name type="scientific">Cerrena zonata</name>
    <dbReference type="NCBI Taxonomy" id="2478898"/>
    <lineage>
        <taxon>Eukaryota</taxon>
        <taxon>Fungi</taxon>
        <taxon>Dikarya</taxon>
        <taxon>Basidiomycota</taxon>
        <taxon>Agaricomycotina</taxon>
        <taxon>Agaricomycetes</taxon>
        <taxon>Polyporales</taxon>
        <taxon>Cerrenaceae</taxon>
        <taxon>Cerrena</taxon>
    </lineage>
</organism>
<evidence type="ECO:0000313" key="2">
    <source>
        <dbReference type="EMBL" id="KAK7685369.1"/>
    </source>
</evidence>
<sequence length="1233" mass="137945">MAFNSNQTSKVAAATSASVSVFAAASNSAATLFPPAASTSAFKVAAATLDTSESSDSGNLVQKAIQKQIKIAKDLEAQGVQPLSSPNVHDSDARDKEYVESDMDKSDSTEIISLSSEKSEPAKPVRKSKATKTKKKAFKSVEFIASDDDEPEPTKLKKSAKAKGKQPAAKKSKSKAKKSKVDISTLIFPPPSNLAVIHERINQNRKWCLLPLHQTNAGPNNTGPPIVIQTTNPRPINKANCAKLSTDFHKRGVFNRVVENAIYIICPFSKIKPGCLSSDPAMAQALQFIEDTGSITIIIMNGHHRVIAIRTFLRGHVERLQDLFDDLAKLKTSHASDAIAKFAEKQASANIVKEYVEEKGLWLCSVIDSEWLATIPESRKQIEQLLVNNVDQVHMKDSISNLINTGANLCATEPTSTRLEVAHKYFASLPATAGGTRRIANDTNMVHLCLQIFKYPYTQYSPIVIYSLISKWENTASTFYRALLDPLLQSYEFLFNGWPLWPLDQWFDHTTIEPTPAKRRSSGRQLTALLIENEAFHQPRAFTLEFGIIFDQAYAQLLAPVISLWGLQDKNSVQTWSDQMTKYRRHICSAFEEPLANLLAYVKVLATDEGMQNVIDSTLDRGTTYPNEPDKQYVINLYWIITDFPRKLSLITQNGFGHDDFASTLPGFQIKFPLFSLAFFADIARIEKSNSKASIFIPRDAFHYVAAWIEPFHFLNIGQRMDFGRTYWPDASGAIKYNIFSTSDTPQLAQERWEIVMALLFKWRQSAIHTFPICTEQLNSRRQLRAIGTSLLQKMNQPFWVPKDDSVGAPLIPNLIQYGPLVRDMFSQIIKGTTFQTYKKKRNDAYGLLSRIARVGEYPFADRLMNTLQEMSIQTSFPLHTFASSTSLPNWSRGLFKAALDIIDMDILKRGYPEIILFLQDFDIIKSTLWISAGTFSENSMPEAPVDEHPDIKFIRIRDAETQQHDGIEVLKQLYSQLDSQDLGRILTESGTVKWIPAIARSFNDMRTAISETQSTRRSRALQNQTPFSGFNVEEKADLSRKFQVPPISESQIATAEEMNHFHGINIEQQIGSSNAPIDLTSVATNIRESIIKQSETQSFTRYLGLDTTQMPLMATMSKHKPARLLSDNRQGKKSRSSLKRKKSAKEILIISDSDEDSVPKTKRSKVSDVASHASLPVASTSAHVIRERVLVKSTPEPSSSTQVDQALPIVGSDDEFPMDPTFTAQVNSLSDL</sequence>
<proteinExistence type="predicted"/>
<feature type="compositionally biased region" description="Basic residues" evidence="1">
    <location>
        <begin position="156"/>
        <end position="177"/>
    </location>
</feature>
<protein>
    <submittedName>
        <fullName evidence="2">Uncharacterized protein</fullName>
    </submittedName>
</protein>
<feature type="compositionally biased region" description="Basic and acidic residues" evidence="1">
    <location>
        <begin position="89"/>
        <end position="108"/>
    </location>
</feature>
<evidence type="ECO:0000256" key="1">
    <source>
        <dbReference type="SAM" id="MobiDB-lite"/>
    </source>
</evidence>
<feature type="region of interest" description="Disordered" evidence="1">
    <location>
        <begin position="1119"/>
        <end position="1146"/>
    </location>
</feature>
<keyword evidence="3" id="KW-1185">Reference proteome</keyword>
<accession>A0AAW0G203</accession>
<comment type="caution">
    <text evidence="2">The sequence shown here is derived from an EMBL/GenBank/DDBJ whole genome shotgun (WGS) entry which is preliminary data.</text>
</comment>
<feature type="region of interest" description="Disordered" evidence="1">
    <location>
        <begin position="148"/>
        <end position="177"/>
    </location>
</feature>
<dbReference type="EMBL" id="JASBNA010000020">
    <property type="protein sequence ID" value="KAK7685369.1"/>
    <property type="molecule type" value="Genomic_DNA"/>
</dbReference>
<dbReference type="AlphaFoldDB" id="A0AAW0G203"/>
<feature type="region of interest" description="Disordered" evidence="1">
    <location>
        <begin position="77"/>
        <end position="132"/>
    </location>
</feature>
<feature type="compositionally biased region" description="Basic residues" evidence="1">
    <location>
        <begin position="1132"/>
        <end position="1144"/>
    </location>
</feature>